<protein>
    <submittedName>
        <fullName evidence="1">ORF52</fullName>
    </submittedName>
</protein>
<dbReference type="EMBL" id="BK067788">
    <property type="protein sequence ID" value="DBA52010.1"/>
    <property type="molecule type" value="Genomic_DNA"/>
</dbReference>
<reference evidence="1" key="2">
    <citation type="submission" date="2024-03" db="EMBL/GenBank/DDBJ databases">
        <authorList>
            <person name="Ni Y."/>
            <person name="Xu T."/>
            <person name="Yan S."/>
            <person name="Chen L."/>
            <person name="Wang Y."/>
        </authorList>
    </citation>
    <scope>NUCLEOTIDE SEQUENCE</scope>
    <source>
        <strain evidence="1">NTM1</strain>
    </source>
</reference>
<accession>A0AAT9J7E8</accession>
<organism evidence="1">
    <name type="scientific">Nitrosopumilaceae spindle-shaped virus</name>
    <dbReference type="NCBI Taxonomy" id="3065433"/>
    <lineage>
        <taxon>Viruses</taxon>
    </lineage>
</organism>
<reference evidence="1" key="1">
    <citation type="journal article" date="2024" name="Environ. Microbiol. Rep.">
        <title>Hiding in plain sight: The discovery of complete genomes of 11 hypothetical spindle-shaped viruses that putatively infect mesophilic ammonia-oxidizing archaea.</title>
        <authorList>
            <person name="Ni Y."/>
            <person name="Xu T."/>
            <person name="Yan S."/>
            <person name="Chen L."/>
            <person name="Wang Y."/>
        </authorList>
    </citation>
    <scope>NUCLEOTIDE SEQUENCE</scope>
    <source>
        <strain evidence="1">NTM1</strain>
    </source>
</reference>
<sequence length="47" mass="5718">MTREKDAKEILKIVEKYKDGYPTSMYNAIQEYYYKKSHKPSNRDVEK</sequence>
<evidence type="ECO:0000313" key="1">
    <source>
        <dbReference type="EMBL" id="DBA52010.1"/>
    </source>
</evidence>
<proteinExistence type="predicted"/>
<name>A0AAT9J7E8_9VIRU</name>